<dbReference type="SUPFAM" id="SSF56300">
    <property type="entry name" value="Metallo-dependent phosphatases"/>
    <property type="match status" value="1"/>
</dbReference>
<dbReference type="PANTHER" id="PTHR31302:SF32">
    <property type="entry name" value="PHOSPHOESTERASE"/>
    <property type="match status" value="1"/>
</dbReference>
<comment type="caution">
    <text evidence="2">The sequence shown here is derived from an EMBL/GenBank/DDBJ whole genome shotgun (WGS) entry which is preliminary data.</text>
</comment>
<dbReference type="PANTHER" id="PTHR31302">
    <property type="entry name" value="TRANSMEMBRANE PROTEIN WITH METALLOPHOSPHOESTERASE DOMAIN-RELATED"/>
    <property type="match status" value="1"/>
</dbReference>
<proteinExistence type="predicted"/>
<dbReference type="RefSeq" id="WP_191154604.1">
    <property type="nucleotide sequence ID" value="NZ_JACXAI010000001.1"/>
</dbReference>
<dbReference type="Gene3D" id="3.60.21.10">
    <property type="match status" value="1"/>
</dbReference>
<feature type="domain" description="Calcineurin-like phosphoesterase" evidence="1">
    <location>
        <begin position="43"/>
        <end position="199"/>
    </location>
</feature>
<dbReference type="GO" id="GO:0009245">
    <property type="term" value="P:lipid A biosynthetic process"/>
    <property type="evidence" value="ECO:0007669"/>
    <property type="project" value="TreeGrafter"/>
</dbReference>
<organism evidence="2 3">
    <name type="scientific">Metabacillus arenae</name>
    <dbReference type="NCBI Taxonomy" id="2771434"/>
    <lineage>
        <taxon>Bacteria</taxon>
        <taxon>Bacillati</taxon>
        <taxon>Bacillota</taxon>
        <taxon>Bacilli</taxon>
        <taxon>Bacillales</taxon>
        <taxon>Bacillaceae</taxon>
        <taxon>Metabacillus</taxon>
    </lineage>
</organism>
<dbReference type="GO" id="GO:0008758">
    <property type="term" value="F:UDP-2,3-diacylglucosamine hydrolase activity"/>
    <property type="evidence" value="ECO:0007669"/>
    <property type="project" value="TreeGrafter"/>
</dbReference>
<keyword evidence="3" id="KW-1185">Reference proteome</keyword>
<dbReference type="Pfam" id="PF00149">
    <property type="entry name" value="Metallophos"/>
    <property type="match status" value="1"/>
</dbReference>
<reference evidence="2" key="1">
    <citation type="submission" date="2020-09" db="EMBL/GenBank/DDBJ databases">
        <title>A novel bacterium of genus Bacillus, isolated from South China Sea.</title>
        <authorList>
            <person name="Huang H."/>
            <person name="Mo K."/>
            <person name="Hu Y."/>
        </authorList>
    </citation>
    <scope>NUCLEOTIDE SEQUENCE</scope>
    <source>
        <strain evidence="2">IB182487</strain>
    </source>
</reference>
<evidence type="ECO:0000313" key="3">
    <source>
        <dbReference type="Proteomes" id="UP000626844"/>
    </source>
</evidence>
<dbReference type="Proteomes" id="UP000626844">
    <property type="component" value="Unassembled WGS sequence"/>
</dbReference>
<name>A0A926NDX6_9BACI</name>
<dbReference type="InterPro" id="IPR051158">
    <property type="entry name" value="Metallophosphoesterase_sf"/>
</dbReference>
<evidence type="ECO:0000313" key="2">
    <source>
        <dbReference type="EMBL" id="MBD1378643.1"/>
    </source>
</evidence>
<evidence type="ECO:0000259" key="1">
    <source>
        <dbReference type="Pfam" id="PF00149"/>
    </source>
</evidence>
<dbReference type="InterPro" id="IPR004843">
    <property type="entry name" value="Calcineurin-like_PHP"/>
</dbReference>
<dbReference type="EMBL" id="JACXAI010000001">
    <property type="protein sequence ID" value="MBD1378643.1"/>
    <property type="molecule type" value="Genomic_DNA"/>
</dbReference>
<dbReference type="CDD" id="cd07385">
    <property type="entry name" value="MPP_YkuE_C"/>
    <property type="match status" value="1"/>
</dbReference>
<protein>
    <submittedName>
        <fullName evidence="2">Metallophosphoesterase</fullName>
    </submittedName>
</protein>
<gene>
    <name evidence="2" type="ORF">IC621_00235</name>
</gene>
<sequence length="260" mass="29518">MTTLLITAAAGSVVFCLFMMKKAFENNLKKDVLFFKEFTGREMNIFFISDLHKRVLSPNLINQIDQPVDFVFIGGDITEGKVPFARVEENIRKLTEFGPAYFVWGNNDYEVETDTLIKLLEKYNVKILKNEAVVIKEEGIDLSILGVDDMTFDGDRLEETVEQVPKNSFKILLSHNPEIVKKIRKEYQISLVLSGHTHGGQIRFLNIGLYERGSLKSSSHYTKLVSNGYGTTLLPMRLGAPSEAHLITLKGYDRKKSSFK</sequence>
<dbReference type="InterPro" id="IPR029052">
    <property type="entry name" value="Metallo-depent_PP-like"/>
</dbReference>
<dbReference type="GO" id="GO:0016020">
    <property type="term" value="C:membrane"/>
    <property type="evidence" value="ECO:0007669"/>
    <property type="project" value="GOC"/>
</dbReference>
<dbReference type="AlphaFoldDB" id="A0A926NDX6"/>
<accession>A0A926NDX6</accession>